<dbReference type="SUPFAM" id="SSF50630">
    <property type="entry name" value="Acid proteases"/>
    <property type="match status" value="1"/>
</dbReference>
<keyword evidence="3" id="KW-0645">Protease</keyword>
<name>A0A328FL49_9BACT</name>
<evidence type="ECO:0000259" key="1">
    <source>
        <dbReference type="Pfam" id="PF05618"/>
    </source>
</evidence>
<gene>
    <name evidence="3" type="ORF">DO021_01150</name>
    <name evidence="2" type="ORF">EYB58_11220</name>
</gene>
<dbReference type="Proteomes" id="UP000248798">
    <property type="component" value="Unassembled WGS sequence"/>
</dbReference>
<dbReference type="RefSeq" id="WP_111952896.1">
    <property type="nucleotide sequence ID" value="NZ_CP036313.1"/>
</dbReference>
<dbReference type="PANTHER" id="PTHR38037">
    <property type="entry name" value="ZN_PROTEASE DOMAIN-CONTAINING PROTEIN"/>
    <property type="match status" value="1"/>
</dbReference>
<dbReference type="Pfam" id="PF05618">
    <property type="entry name" value="Zn_protease"/>
    <property type="match status" value="1"/>
</dbReference>
<protein>
    <submittedName>
        <fullName evidence="3">ATP-dependent zinc protease</fullName>
    </submittedName>
</protein>
<dbReference type="PANTHER" id="PTHR38037:SF1">
    <property type="entry name" value="ATP-DEPENDENT ZINC PROTEASE DOMAIN-CONTAINING PROTEIN-RELATED"/>
    <property type="match status" value="1"/>
</dbReference>
<feature type="domain" description="Retropepsin-like aspartic endopeptidase" evidence="1">
    <location>
        <begin position="11"/>
        <end position="143"/>
    </location>
</feature>
<dbReference type="GO" id="GO:0006508">
    <property type="term" value="P:proteolysis"/>
    <property type="evidence" value="ECO:0007669"/>
    <property type="project" value="UniProtKB-KW"/>
</dbReference>
<dbReference type="EMBL" id="CP036313">
    <property type="protein sequence ID" value="QBH13443.1"/>
    <property type="molecule type" value="Genomic_DNA"/>
</dbReference>
<evidence type="ECO:0000313" key="2">
    <source>
        <dbReference type="EMBL" id="QBH13443.1"/>
    </source>
</evidence>
<accession>A0A328FL49</accession>
<reference evidence="3 4" key="1">
    <citation type="submission" date="2018-06" db="EMBL/GenBank/DDBJ databases">
        <title>Complete Genome Sequence of Desulfobacter hydrogenophilus (DSM3380).</title>
        <authorList>
            <person name="Marietou A."/>
            <person name="Schreiber L."/>
            <person name="Marshall I."/>
            <person name="Jorgensen B."/>
        </authorList>
    </citation>
    <scope>NUCLEOTIDE SEQUENCE [LARGE SCALE GENOMIC DNA]</scope>
    <source>
        <strain evidence="3 4">DSM 3380</strain>
    </source>
</reference>
<dbReference type="GO" id="GO:0008233">
    <property type="term" value="F:peptidase activity"/>
    <property type="evidence" value="ECO:0007669"/>
    <property type="project" value="UniProtKB-KW"/>
</dbReference>
<dbReference type="Gene3D" id="2.40.70.10">
    <property type="entry name" value="Acid Proteases"/>
    <property type="match status" value="1"/>
</dbReference>
<reference evidence="2 5" key="2">
    <citation type="submission" date="2019-02" db="EMBL/GenBank/DDBJ databases">
        <title>Complete genome sequence of Desulfobacter hydrogenophilus AcRS1.</title>
        <authorList>
            <person name="Marietou A."/>
            <person name="Lund M.B."/>
            <person name="Marshall I.P.G."/>
            <person name="Schreiber L."/>
            <person name="Jorgensen B."/>
        </authorList>
    </citation>
    <scope>NUCLEOTIDE SEQUENCE [LARGE SCALE GENOMIC DNA]</scope>
    <source>
        <strain evidence="2 5">AcRS1</strain>
    </source>
</reference>
<evidence type="ECO:0000313" key="4">
    <source>
        <dbReference type="Proteomes" id="UP000248798"/>
    </source>
</evidence>
<dbReference type="AlphaFoldDB" id="A0A328FL49"/>
<sequence>MAINTKPLLPVIGWREWVSLPDLGVTSIKVKVDTGARSSSVHAINQRLFERDGEKWVRFQINPLQDSTANKVNVEAKVIDFRSVRSSSGVAEMRPVIATRIAILDQLWSIELTLSNRDAMGFRMLLGRQAFRKKFFVDAAGSYYGGKPQKKKLNKKNI</sequence>
<dbReference type="Proteomes" id="UP000293902">
    <property type="component" value="Chromosome"/>
</dbReference>
<organism evidence="3 4">
    <name type="scientific">Desulfobacter hydrogenophilus</name>
    <dbReference type="NCBI Taxonomy" id="2291"/>
    <lineage>
        <taxon>Bacteria</taxon>
        <taxon>Pseudomonadati</taxon>
        <taxon>Thermodesulfobacteriota</taxon>
        <taxon>Desulfobacteria</taxon>
        <taxon>Desulfobacterales</taxon>
        <taxon>Desulfobacteraceae</taxon>
        <taxon>Desulfobacter</taxon>
    </lineage>
</organism>
<keyword evidence="5" id="KW-1185">Reference proteome</keyword>
<dbReference type="EMBL" id="QLNI01000002">
    <property type="protein sequence ID" value="RAM03695.1"/>
    <property type="molecule type" value="Genomic_DNA"/>
</dbReference>
<evidence type="ECO:0000313" key="5">
    <source>
        <dbReference type="Proteomes" id="UP000293902"/>
    </source>
</evidence>
<keyword evidence="3" id="KW-0378">Hydrolase</keyword>
<evidence type="ECO:0000313" key="3">
    <source>
        <dbReference type="EMBL" id="RAM03695.1"/>
    </source>
</evidence>
<dbReference type="InterPro" id="IPR021109">
    <property type="entry name" value="Peptidase_aspartic_dom_sf"/>
</dbReference>
<dbReference type="OrthoDB" id="9782977at2"/>
<proteinExistence type="predicted"/>
<dbReference type="InterPro" id="IPR008503">
    <property type="entry name" value="Asp_endopeptidase"/>
</dbReference>